<dbReference type="AlphaFoldDB" id="A0A1Q5PTN5"/>
<accession>A0A1Q5PTN5</accession>
<gene>
    <name evidence="1" type="ORF">BSZ40_10990</name>
</gene>
<dbReference type="Gene3D" id="3.40.50.300">
    <property type="entry name" value="P-loop containing nucleotide triphosphate hydrolases"/>
    <property type="match status" value="1"/>
</dbReference>
<dbReference type="EMBL" id="MQVS01000017">
    <property type="protein sequence ID" value="OKL50750.1"/>
    <property type="molecule type" value="Genomic_DNA"/>
</dbReference>
<dbReference type="PANTHER" id="PTHR37807">
    <property type="entry name" value="OS07G0160300 PROTEIN"/>
    <property type="match status" value="1"/>
</dbReference>
<dbReference type="InterPro" id="IPR027417">
    <property type="entry name" value="P-loop_NTPase"/>
</dbReference>
<reference evidence="2" key="1">
    <citation type="submission" date="2016-12" db="EMBL/GenBank/DDBJ databases">
        <authorList>
            <person name="Meng X."/>
        </authorList>
    </citation>
    <scope>NUCLEOTIDE SEQUENCE [LARGE SCALE GENOMIC DNA]</scope>
    <source>
        <strain evidence="2">DSM 20732</strain>
    </source>
</reference>
<dbReference type="STRING" id="52770.BSZ40_10990"/>
<name>A0A1Q5PTN5_9ACTO</name>
<evidence type="ECO:0000313" key="1">
    <source>
        <dbReference type="EMBL" id="OKL50750.1"/>
    </source>
</evidence>
<dbReference type="PANTHER" id="PTHR37807:SF3">
    <property type="entry name" value="OS07G0160300 PROTEIN"/>
    <property type="match status" value="1"/>
</dbReference>
<dbReference type="Proteomes" id="UP000185612">
    <property type="component" value="Unassembled WGS sequence"/>
</dbReference>
<protein>
    <recommendedName>
        <fullName evidence="3">AAA family ATPase</fullName>
    </recommendedName>
</protein>
<keyword evidence="2" id="KW-1185">Reference proteome</keyword>
<dbReference type="InParanoid" id="A0A1Q5PTN5"/>
<organism evidence="1 2">
    <name type="scientific">Buchananella hordeovulneris</name>
    <dbReference type="NCBI Taxonomy" id="52770"/>
    <lineage>
        <taxon>Bacteria</taxon>
        <taxon>Bacillati</taxon>
        <taxon>Actinomycetota</taxon>
        <taxon>Actinomycetes</taxon>
        <taxon>Actinomycetales</taxon>
        <taxon>Actinomycetaceae</taxon>
        <taxon>Buchananella</taxon>
    </lineage>
</organism>
<evidence type="ECO:0000313" key="2">
    <source>
        <dbReference type="Proteomes" id="UP000185612"/>
    </source>
</evidence>
<sequence>MSTLIVVSGLPGTGKTTLATALAAHLKAAYLRVDVVETPLVKAGIDVGPLGYEIVRQLAAANLAIGTTAVVDLVNPLPVTRQMWPALAAGTNAALVVFECVLPDADEHRRRVESRVPDLPGQVVPTWQEVVSREYIPWDEQRDGTRHVLDTSDLATAFTLALALCQPRVSGSGQGALPWT</sequence>
<dbReference type="SUPFAM" id="SSF52540">
    <property type="entry name" value="P-loop containing nucleoside triphosphate hydrolases"/>
    <property type="match status" value="1"/>
</dbReference>
<comment type="caution">
    <text evidence="1">The sequence shown here is derived from an EMBL/GenBank/DDBJ whole genome shotgun (WGS) entry which is preliminary data.</text>
</comment>
<dbReference type="OrthoDB" id="3819922at2"/>
<evidence type="ECO:0008006" key="3">
    <source>
        <dbReference type="Google" id="ProtNLM"/>
    </source>
</evidence>
<dbReference type="Pfam" id="PF13671">
    <property type="entry name" value="AAA_33"/>
    <property type="match status" value="1"/>
</dbReference>
<dbReference type="RefSeq" id="WP_073826398.1">
    <property type="nucleotide sequence ID" value="NZ_MQVS01000017.1"/>
</dbReference>
<proteinExistence type="predicted"/>